<protein>
    <submittedName>
        <fullName evidence="10">Putative ABC transport system ATP-binding protein</fullName>
    </submittedName>
</protein>
<dbReference type="AlphaFoldDB" id="A0A7W8ENV3"/>
<evidence type="ECO:0000256" key="7">
    <source>
        <dbReference type="ARBA" id="ARBA00038388"/>
    </source>
</evidence>
<keyword evidence="2" id="KW-0813">Transport</keyword>
<dbReference type="FunFam" id="3.40.50.300:FF:000032">
    <property type="entry name" value="Export ABC transporter ATP-binding protein"/>
    <property type="match status" value="1"/>
</dbReference>
<feature type="domain" description="ABC transporter" evidence="9">
    <location>
        <begin position="10"/>
        <end position="247"/>
    </location>
</feature>
<dbReference type="GO" id="GO:0005524">
    <property type="term" value="F:ATP binding"/>
    <property type="evidence" value="ECO:0007669"/>
    <property type="project" value="UniProtKB-KW"/>
</dbReference>
<dbReference type="PROSITE" id="PS00211">
    <property type="entry name" value="ABC_TRANSPORTER_1"/>
    <property type="match status" value="1"/>
</dbReference>
<evidence type="ECO:0000256" key="5">
    <source>
        <dbReference type="ARBA" id="ARBA00022840"/>
    </source>
</evidence>
<comment type="caution">
    <text evidence="10">The sequence shown here is derived from an EMBL/GenBank/DDBJ whole genome shotgun (WGS) entry which is preliminary data.</text>
</comment>
<evidence type="ECO:0000256" key="3">
    <source>
        <dbReference type="ARBA" id="ARBA00022519"/>
    </source>
</evidence>
<feature type="region of interest" description="Disordered" evidence="8">
    <location>
        <begin position="223"/>
        <end position="247"/>
    </location>
</feature>
<dbReference type="InterPro" id="IPR003439">
    <property type="entry name" value="ABC_transporter-like_ATP-bd"/>
</dbReference>
<evidence type="ECO:0000256" key="4">
    <source>
        <dbReference type="ARBA" id="ARBA00022741"/>
    </source>
</evidence>
<name>A0A7W8ENV3_9HYPH</name>
<dbReference type="GO" id="GO:0005886">
    <property type="term" value="C:plasma membrane"/>
    <property type="evidence" value="ECO:0007669"/>
    <property type="project" value="UniProtKB-SubCell"/>
</dbReference>
<evidence type="ECO:0000313" key="11">
    <source>
        <dbReference type="Proteomes" id="UP000531231"/>
    </source>
</evidence>
<dbReference type="InterPro" id="IPR017871">
    <property type="entry name" value="ABC_transporter-like_CS"/>
</dbReference>
<keyword evidence="6" id="KW-1278">Translocase</keyword>
<dbReference type="Pfam" id="PF00005">
    <property type="entry name" value="ABC_tran"/>
    <property type="match status" value="1"/>
</dbReference>
<sequence>MTMQPHQSGITLENIDLTLGSNAARVHVLNDISLKIQSGESVGIVGPSGSGKSTLLMVLAGLEKVDSGQVLISGERIDRMSEDQAAAFRGRNIGIVFQSFHLIPNMTALENVAVPLELAGRDDAFVVAEQALKSVGLGHRLSHYPAALSGGEQQRVAIARALAPRPAILIADEPTGNLDSETGNQIADLLFSKQEEYGLTMVLVTHDPSLAARCGREIQVRSGRIHSDPVSGKSHTHEETVQAEAAQ</sequence>
<dbReference type="Gene3D" id="3.40.50.300">
    <property type="entry name" value="P-loop containing nucleotide triphosphate hydrolases"/>
    <property type="match status" value="1"/>
</dbReference>
<dbReference type="PROSITE" id="PS50893">
    <property type="entry name" value="ABC_TRANSPORTER_2"/>
    <property type="match status" value="1"/>
</dbReference>
<accession>A0A7W8ENV3</accession>
<dbReference type="InterPro" id="IPR003593">
    <property type="entry name" value="AAA+_ATPase"/>
</dbReference>
<dbReference type="InterPro" id="IPR015854">
    <property type="entry name" value="ABC_transpr_LolD-like"/>
</dbReference>
<keyword evidence="3" id="KW-0997">Cell inner membrane</keyword>
<dbReference type="InterPro" id="IPR017911">
    <property type="entry name" value="MacB-like_ATP-bd"/>
</dbReference>
<dbReference type="GO" id="GO:0098796">
    <property type="term" value="C:membrane protein complex"/>
    <property type="evidence" value="ECO:0007669"/>
    <property type="project" value="UniProtKB-ARBA"/>
</dbReference>
<comment type="subcellular location">
    <subcellularLocation>
        <location evidence="1">Cell inner membrane</location>
    </subcellularLocation>
</comment>
<dbReference type="SMART" id="SM00382">
    <property type="entry name" value="AAA"/>
    <property type="match status" value="1"/>
</dbReference>
<evidence type="ECO:0000256" key="8">
    <source>
        <dbReference type="SAM" id="MobiDB-lite"/>
    </source>
</evidence>
<dbReference type="InterPro" id="IPR027417">
    <property type="entry name" value="P-loop_NTPase"/>
</dbReference>
<dbReference type="SUPFAM" id="SSF52540">
    <property type="entry name" value="P-loop containing nucleoside triphosphate hydrolases"/>
    <property type="match status" value="1"/>
</dbReference>
<evidence type="ECO:0000256" key="2">
    <source>
        <dbReference type="ARBA" id="ARBA00022448"/>
    </source>
</evidence>
<dbReference type="EMBL" id="JACHIL010000001">
    <property type="protein sequence ID" value="MBB5090256.1"/>
    <property type="molecule type" value="Genomic_DNA"/>
</dbReference>
<comment type="similarity">
    <text evidence="7">Belongs to the ABC transporter superfamily. Macrolide exporter (TC 3.A.1.122) family.</text>
</comment>
<keyword evidence="3" id="KW-0472">Membrane</keyword>
<dbReference type="GO" id="GO:0022857">
    <property type="term" value="F:transmembrane transporter activity"/>
    <property type="evidence" value="ECO:0007669"/>
    <property type="project" value="TreeGrafter"/>
</dbReference>
<gene>
    <name evidence="10" type="ORF">HNQ68_000768</name>
</gene>
<evidence type="ECO:0000256" key="6">
    <source>
        <dbReference type="ARBA" id="ARBA00022967"/>
    </source>
</evidence>
<keyword evidence="3" id="KW-1003">Cell membrane</keyword>
<keyword evidence="4" id="KW-0547">Nucleotide-binding</keyword>
<evidence type="ECO:0000256" key="1">
    <source>
        <dbReference type="ARBA" id="ARBA00004533"/>
    </source>
</evidence>
<dbReference type="GO" id="GO:0016887">
    <property type="term" value="F:ATP hydrolysis activity"/>
    <property type="evidence" value="ECO:0007669"/>
    <property type="project" value="InterPro"/>
</dbReference>
<proteinExistence type="inferred from homology"/>
<organism evidence="10 11">
    <name type="scientific">Pseudochrobactrum saccharolyticum</name>
    <dbReference type="NCBI Taxonomy" id="354352"/>
    <lineage>
        <taxon>Bacteria</taxon>
        <taxon>Pseudomonadati</taxon>
        <taxon>Pseudomonadota</taxon>
        <taxon>Alphaproteobacteria</taxon>
        <taxon>Hyphomicrobiales</taxon>
        <taxon>Brucellaceae</taxon>
        <taxon>Pseudochrobactrum</taxon>
    </lineage>
</organism>
<keyword evidence="11" id="KW-1185">Reference proteome</keyword>
<dbReference type="PANTHER" id="PTHR24220">
    <property type="entry name" value="IMPORT ATP-BINDING PROTEIN"/>
    <property type="match status" value="1"/>
</dbReference>
<evidence type="ECO:0000259" key="9">
    <source>
        <dbReference type="PROSITE" id="PS50893"/>
    </source>
</evidence>
<reference evidence="10 11" key="1">
    <citation type="submission" date="2020-08" db="EMBL/GenBank/DDBJ databases">
        <title>Genomic Encyclopedia of Type Strains, Phase IV (KMG-IV): sequencing the most valuable type-strain genomes for metagenomic binning, comparative biology and taxonomic classification.</title>
        <authorList>
            <person name="Goeker M."/>
        </authorList>
    </citation>
    <scope>NUCLEOTIDE SEQUENCE [LARGE SCALE GENOMIC DNA]</scope>
    <source>
        <strain evidence="10 11">DSM 25620</strain>
    </source>
</reference>
<dbReference type="CDD" id="cd03255">
    <property type="entry name" value="ABC_MJ0796_LolCDE_FtsE"/>
    <property type="match status" value="1"/>
</dbReference>
<keyword evidence="5 10" id="KW-0067">ATP-binding</keyword>
<evidence type="ECO:0000313" key="10">
    <source>
        <dbReference type="EMBL" id="MBB5090256.1"/>
    </source>
</evidence>
<dbReference type="Proteomes" id="UP000531231">
    <property type="component" value="Unassembled WGS sequence"/>
</dbReference>